<gene>
    <name evidence="2" type="ORF">TWF730_001916</name>
</gene>
<reference evidence="2 3" key="1">
    <citation type="submission" date="2019-10" db="EMBL/GenBank/DDBJ databases">
        <authorList>
            <person name="Palmer J.M."/>
        </authorList>
    </citation>
    <scope>NUCLEOTIDE SEQUENCE [LARGE SCALE GENOMIC DNA]</scope>
    <source>
        <strain evidence="2 3">TWF730</strain>
    </source>
</reference>
<feature type="compositionally biased region" description="Polar residues" evidence="1">
    <location>
        <begin position="1"/>
        <end position="10"/>
    </location>
</feature>
<feature type="region of interest" description="Disordered" evidence="1">
    <location>
        <begin position="1"/>
        <end position="25"/>
    </location>
</feature>
<protein>
    <submittedName>
        <fullName evidence="2">Uncharacterized protein</fullName>
    </submittedName>
</protein>
<accession>A0AAV9UDB1</accession>
<proteinExistence type="predicted"/>
<dbReference type="Proteomes" id="UP001373714">
    <property type="component" value="Unassembled WGS sequence"/>
</dbReference>
<organism evidence="2 3">
    <name type="scientific">Orbilia blumenaviensis</name>
    <dbReference type="NCBI Taxonomy" id="1796055"/>
    <lineage>
        <taxon>Eukaryota</taxon>
        <taxon>Fungi</taxon>
        <taxon>Dikarya</taxon>
        <taxon>Ascomycota</taxon>
        <taxon>Pezizomycotina</taxon>
        <taxon>Orbiliomycetes</taxon>
        <taxon>Orbiliales</taxon>
        <taxon>Orbiliaceae</taxon>
        <taxon>Orbilia</taxon>
    </lineage>
</organism>
<sequence length="63" mass="6338">MSIVNTTGNANPDPADAKSGSVKVPVGHGQTRPCGNCGGVMYKKTIDGNLVWECSSCGGTTPA</sequence>
<dbReference type="AlphaFoldDB" id="A0AAV9UDB1"/>
<evidence type="ECO:0000313" key="3">
    <source>
        <dbReference type="Proteomes" id="UP001373714"/>
    </source>
</evidence>
<evidence type="ECO:0000256" key="1">
    <source>
        <dbReference type="SAM" id="MobiDB-lite"/>
    </source>
</evidence>
<name>A0AAV9UDB1_9PEZI</name>
<keyword evidence="3" id="KW-1185">Reference proteome</keyword>
<comment type="caution">
    <text evidence="2">The sequence shown here is derived from an EMBL/GenBank/DDBJ whole genome shotgun (WGS) entry which is preliminary data.</text>
</comment>
<dbReference type="EMBL" id="JAVHNS010000011">
    <property type="protein sequence ID" value="KAK6340146.1"/>
    <property type="molecule type" value="Genomic_DNA"/>
</dbReference>
<evidence type="ECO:0000313" key="2">
    <source>
        <dbReference type="EMBL" id="KAK6340146.1"/>
    </source>
</evidence>